<name>A0A6C0CCZ9_9ZZZZ</name>
<reference evidence="9" key="1">
    <citation type="journal article" date="2020" name="Nature">
        <title>Giant virus diversity and host interactions through global metagenomics.</title>
        <authorList>
            <person name="Schulz F."/>
            <person name="Roux S."/>
            <person name="Paez-Espino D."/>
            <person name="Jungbluth S."/>
            <person name="Walsh D.A."/>
            <person name="Denef V.J."/>
            <person name="McMahon K.D."/>
            <person name="Konstantinidis K.T."/>
            <person name="Eloe-Fadrosh E.A."/>
            <person name="Kyrpides N.C."/>
            <person name="Woyke T."/>
        </authorList>
    </citation>
    <scope>NUCLEOTIDE SEQUENCE</scope>
    <source>
        <strain evidence="9">GVMAG-M-3300020595-32</strain>
    </source>
</reference>
<dbReference type="GO" id="GO:0006298">
    <property type="term" value="P:mismatch repair"/>
    <property type="evidence" value="ECO:0007669"/>
    <property type="project" value="InterPro"/>
</dbReference>
<dbReference type="InterPro" id="IPR036187">
    <property type="entry name" value="DNA_mismatch_repair_MutS_sf"/>
</dbReference>
<dbReference type="InterPro" id="IPR016151">
    <property type="entry name" value="DNA_mismatch_repair_MutS_N"/>
</dbReference>
<feature type="domain" description="DNA mismatch repair proteins mutS family" evidence="8">
    <location>
        <begin position="678"/>
        <end position="866"/>
    </location>
</feature>
<dbReference type="EMBL" id="MN739396">
    <property type="protein sequence ID" value="QHT02616.1"/>
    <property type="molecule type" value="Genomic_DNA"/>
</dbReference>
<dbReference type="InterPro" id="IPR007695">
    <property type="entry name" value="DNA_mismatch_repair_MutS-lik_N"/>
</dbReference>
<evidence type="ECO:0000259" key="8">
    <source>
        <dbReference type="SMART" id="SM00534"/>
    </source>
</evidence>
<proteinExistence type="inferred from homology"/>
<dbReference type="SMART" id="SM00534">
    <property type="entry name" value="MUTSac"/>
    <property type="match status" value="1"/>
</dbReference>
<sequence length="1023" mass="117978">MNSSKTKRASKTSIFKEYCHYLHKYKEKYGEKTVVLMQVGSFYEIYAILNDEEELGETNIHHICNNIMNIAVANKTNNMLMGGFQVPYADKFLKLLINDGYHIVLVDQLSEGSGAERDVKEVLSPGTFMDYSDSVTSNIMSVFIEKISITFIAVGISIIDVSTGNNYVYQIDKKLDQDYWKDELSRLINYYSPKEYLFQTNNFNLTQDDIMNYWDVNTLNVQINQYTENTFEGIVYQNEFLQKVFNFESQITPIEEINMIHCSQLRNSYIYMLQYIYEQKQDVIKNINYPNKINDINHLSIAANGVRQLNVIQNYSYYKGKNESLYSICDECGFIGGKRLLKERLLYPSIEPGVLNLRYSKVERFIKDNFYKELKSDICKLTDTEKGLRKLGMDTLTPQLFLNTKLSYDFIIRIIDILNKTDIISDYFSEYIEDVSKFKQFYEHINNIFNFKNMISTDKPYFKQGVYPDLDEVYKITELARLNLEFISNRLSNIIDSNKEGACKFDHNDKMGYFLYCTKNRSKILSKRFENIPNQMINIRDSKGDIVYQIHSSSFTFSNKDNSNVFIESEEIKNLTDELYTNTEKIKQLNSIYWQQITNTIYSEYKDMLLRIHKFISEVDVTCAGAKVAVDYQYSKPVLVDSEKACLDATGMRHPIVERISADTEYVTNDITLGKGNKDGILLFGTNACGKSTLMKAIGLNIILAQAGFYVACSSFRFKPYTQIFTRILNNDNIFRSQSSFAVEVMELRSIFQMCDENSLILGDELCSGTESSSALAIVSNSIKTLSDKNVSFMITSHLHELTGIPVIKEIQNLNIYHLKIRCDDGILVYDRKLCEGSGPPIYGLTVCEAMGMPKEFTKGCSDILNYLQNKEEYLVSTKLSQYSSKVFMDECKVCGGLPEETHHIKEQCIADENGMIDHHHKNKKHNLVVLCKSCHSKVTYGGLLIHGWKNTSRGKQLDYEYVSDESKKSKKYTVEQIDIILGYKNLIDDELMNKTNCLNLIDSEHGFRPSMRVFTDIINGRY</sequence>
<dbReference type="Gene3D" id="3.40.1170.10">
    <property type="entry name" value="DNA repair protein MutS, domain I"/>
    <property type="match status" value="1"/>
</dbReference>
<dbReference type="SUPFAM" id="SSF53150">
    <property type="entry name" value="DNA repair protein MutS, domain II"/>
    <property type="match status" value="1"/>
</dbReference>
<keyword evidence="6" id="KW-0234">DNA repair</keyword>
<dbReference type="AlphaFoldDB" id="A0A6C0CCZ9"/>
<keyword evidence="4" id="KW-0067">ATP-binding</keyword>
<dbReference type="SUPFAM" id="SSF55271">
    <property type="entry name" value="DNA repair protein MutS, domain I"/>
    <property type="match status" value="1"/>
</dbReference>
<dbReference type="PIRSF" id="PIRSF037677">
    <property type="entry name" value="DNA_mis_repair_Msh6"/>
    <property type="match status" value="1"/>
</dbReference>
<accession>A0A6C0CCZ9</accession>
<dbReference type="GO" id="GO:0030983">
    <property type="term" value="F:mismatched DNA binding"/>
    <property type="evidence" value="ECO:0007669"/>
    <property type="project" value="InterPro"/>
</dbReference>
<dbReference type="SMART" id="SM00533">
    <property type="entry name" value="MUTSd"/>
    <property type="match status" value="1"/>
</dbReference>
<dbReference type="SUPFAM" id="SSF52540">
    <property type="entry name" value="P-loop containing nucleoside triphosphate hydrolases"/>
    <property type="match status" value="1"/>
</dbReference>
<dbReference type="InterPro" id="IPR007696">
    <property type="entry name" value="DNA_mismatch_repair_MutS_core"/>
</dbReference>
<dbReference type="InterPro" id="IPR000432">
    <property type="entry name" value="DNA_mismatch_repair_MutS_C"/>
</dbReference>
<keyword evidence="3" id="KW-0227">DNA damage</keyword>
<evidence type="ECO:0000256" key="6">
    <source>
        <dbReference type="ARBA" id="ARBA00023204"/>
    </source>
</evidence>
<dbReference type="CDD" id="cd00085">
    <property type="entry name" value="HNHc"/>
    <property type="match status" value="1"/>
</dbReference>
<dbReference type="GO" id="GO:0140664">
    <property type="term" value="F:ATP-dependent DNA damage sensor activity"/>
    <property type="evidence" value="ECO:0007669"/>
    <property type="project" value="InterPro"/>
</dbReference>
<dbReference type="InterPro" id="IPR017261">
    <property type="entry name" value="DNA_mismatch_repair_MutS/MSH"/>
</dbReference>
<comment type="similarity">
    <text evidence="1">Belongs to the DNA mismatch repair MutS family.</text>
</comment>
<feature type="domain" description="DNA mismatch repair protein MutS core" evidence="7">
    <location>
        <begin position="320"/>
        <end position="660"/>
    </location>
</feature>
<dbReference type="InterPro" id="IPR045076">
    <property type="entry name" value="MutS"/>
</dbReference>
<evidence type="ECO:0000256" key="1">
    <source>
        <dbReference type="ARBA" id="ARBA00006271"/>
    </source>
</evidence>
<dbReference type="Pfam" id="PF00488">
    <property type="entry name" value="MutS_V"/>
    <property type="match status" value="1"/>
</dbReference>
<keyword evidence="5" id="KW-0238">DNA-binding</keyword>
<dbReference type="Pfam" id="PF05192">
    <property type="entry name" value="MutS_III"/>
    <property type="match status" value="1"/>
</dbReference>
<organism evidence="9">
    <name type="scientific">viral metagenome</name>
    <dbReference type="NCBI Taxonomy" id="1070528"/>
    <lineage>
        <taxon>unclassified sequences</taxon>
        <taxon>metagenomes</taxon>
        <taxon>organismal metagenomes</taxon>
    </lineage>
</organism>
<evidence type="ECO:0000256" key="2">
    <source>
        <dbReference type="ARBA" id="ARBA00022741"/>
    </source>
</evidence>
<dbReference type="PANTHER" id="PTHR11361:SF34">
    <property type="entry name" value="DNA MISMATCH REPAIR PROTEIN MSH1, MITOCHONDRIAL"/>
    <property type="match status" value="1"/>
</dbReference>
<evidence type="ECO:0000259" key="7">
    <source>
        <dbReference type="SMART" id="SM00533"/>
    </source>
</evidence>
<dbReference type="PANTHER" id="PTHR11361">
    <property type="entry name" value="DNA MISMATCH REPAIR PROTEIN MUTS FAMILY MEMBER"/>
    <property type="match status" value="1"/>
</dbReference>
<dbReference type="SUPFAM" id="SSF48334">
    <property type="entry name" value="DNA repair protein MutS, domain III"/>
    <property type="match status" value="1"/>
</dbReference>
<evidence type="ECO:0000256" key="3">
    <source>
        <dbReference type="ARBA" id="ARBA00022763"/>
    </source>
</evidence>
<dbReference type="Gene3D" id="1.10.1420.10">
    <property type="match status" value="2"/>
</dbReference>
<evidence type="ECO:0000313" key="9">
    <source>
        <dbReference type="EMBL" id="QHT02616.1"/>
    </source>
</evidence>
<protein>
    <recommendedName>
        <fullName evidence="10">DNA mismatch repair proteins mutS family domain-containing protein</fullName>
    </recommendedName>
</protein>
<evidence type="ECO:0000256" key="4">
    <source>
        <dbReference type="ARBA" id="ARBA00022840"/>
    </source>
</evidence>
<evidence type="ECO:0000256" key="5">
    <source>
        <dbReference type="ARBA" id="ARBA00023125"/>
    </source>
</evidence>
<dbReference type="InterPro" id="IPR036678">
    <property type="entry name" value="MutS_con_dom_sf"/>
</dbReference>
<dbReference type="Gene3D" id="3.40.50.300">
    <property type="entry name" value="P-loop containing nucleotide triphosphate hydrolases"/>
    <property type="match status" value="1"/>
</dbReference>
<dbReference type="GO" id="GO:0005524">
    <property type="term" value="F:ATP binding"/>
    <property type="evidence" value="ECO:0007669"/>
    <property type="project" value="UniProtKB-KW"/>
</dbReference>
<dbReference type="Pfam" id="PF01624">
    <property type="entry name" value="MutS_I"/>
    <property type="match status" value="1"/>
</dbReference>
<dbReference type="InterPro" id="IPR027417">
    <property type="entry name" value="P-loop_NTPase"/>
</dbReference>
<dbReference type="InterPro" id="IPR003615">
    <property type="entry name" value="HNH_nuc"/>
</dbReference>
<evidence type="ECO:0008006" key="10">
    <source>
        <dbReference type="Google" id="ProtNLM"/>
    </source>
</evidence>
<keyword evidence="2" id="KW-0547">Nucleotide-binding</keyword>